<dbReference type="Gene3D" id="3.30.70.270">
    <property type="match status" value="1"/>
</dbReference>
<feature type="transmembrane region" description="Helical" evidence="2">
    <location>
        <begin position="99"/>
        <end position="117"/>
    </location>
</feature>
<evidence type="ECO:0000256" key="1">
    <source>
        <dbReference type="SAM" id="MobiDB-lite"/>
    </source>
</evidence>
<dbReference type="Gene3D" id="3.20.20.450">
    <property type="entry name" value="EAL domain"/>
    <property type="match status" value="1"/>
</dbReference>
<feature type="compositionally biased region" description="Polar residues" evidence="1">
    <location>
        <begin position="22"/>
        <end position="31"/>
    </location>
</feature>
<dbReference type="GO" id="GO:0071111">
    <property type="term" value="F:cyclic-guanylate-specific phosphodiesterase activity"/>
    <property type="evidence" value="ECO:0007669"/>
    <property type="project" value="InterPro"/>
</dbReference>
<dbReference type="SMART" id="SM00267">
    <property type="entry name" value="GGDEF"/>
    <property type="match status" value="1"/>
</dbReference>
<reference evidence="5 6" key="1">
    <citation type="journal article" date="2019" name="Emerg. Microbes Infect.">
        <title>Comprehensive subspecies identification of 175 nontuberculous mycobacteria species based on 7547 genomic profiles.</title>
        <authorList>
            <person name="Matsumoto Y."/>
            <person name="Kinjo T."/>
            <person name="Motooka D."/>
            <person name="Nabeya D."/>
            <person name="Jung N."/>
            <person name="Uechi K."/>
            <person name="Horii T."/>
            <person name="Iida T."/>
            <person name="Fujita J."/>
            <person name="Nakamura S."/>
        </authorList>
    </citation>
    <scope>NUCLEOTIDE SEQUENCE [LARGE SCALE GENOMIC DNA]</scope>
    <source>
        <strain evidence="5 6">JCM 17899</strain>
    </source>
</reference>
<feature type="transmembrane region" description="Helical" evidence="2">
    <location>
        <begin position="44"/>
        <end position="62"/>
    </location>
</feature>
<feature type="transmembrane region" description="Helical" evidence="2">
    <location>
        <begin position="188"/>
        <end position="215"/>
    </location>
</feature>
<dbReference type="PANTHER" id="PTHR33121:SF70">
    <property type="entry name" value="SIGNALING PROTEIN YKOW"/>
    <property type="match status" value="1"/>
</dbReference>
<evidence type="ECO:0000313" key="6">
    <source>
        <dbReference type="Proteomes" id="UP000467193"/>
    </source>
</evidence>
<sequence length="806" mass="85537">MQSAPTRAPHGEPDGQLRQADAPSTPTSELTFASDRRRRTARTVVAASALGLIGYVAATAQRSNVPAFAHAAEWVYPLLMLAAAGAVAARTWSRREERLAWSLICGGMLIPAVRNALYPAFGSLNDLRPVWLLAYPLLFAGLLLLLRTRFVRLPAAVWADALIAACAAGALAVIAFEPYQAATGSDPTAAALALAFPVGDLVLVAVAVCALSVLGWRIDRRWALLLAGFVCYAVADVLFMVGLADGSYLRGSWFDALRPGAALLLAAASWPAPVGAGLRRSPRWLRGNGIPQLSGTVVLVGLLVLGHETPLPRLAVLLAAAGLLAVTARLALSFREVGKLADSHRDAMTDDLTSLANRRAMSTALTAASFDHGATARAGVTTVGPGLLLLDLDEFKEINDSLGHQAGDRLLCQVAERLSRAVRPDDLLARVGGDEFAVLFPPGIELADAHAVASRIVEALQAPFDVANMTVHVHASVGIALCPQHCAHPEDLLQCADVAMYLAKGSATQIAVYDVVRDSQRADEWQIVEDLRTAMAEGQLVCHYQPKIRADDGGVHSVEALVRWQHPTRGLLAPDQFLPYAERGGLMRPLATTVLNLALAQARSWRDRGVDMTVAVNLSVTNLVDVDLVDRIGGLLRAHGVPAHALILEITEGVLSSDGRRSRDVVAALQDLGIGLSIDDFGTGWSSLARLHEMTVDELKLDGIFVARLTEDARSVAIVRSTVALAHSLGASLVAEGVEDVETLKALRQYGCDITQGFVHCPPLPADEFDLWLGASPGRQSPASQGAILRSASSMSDAAPAKDSRT</sequence>
<dbReference type="SMART" id="SM00052">
    <property type="entry name" value="EAL"/>
    <property type="match status" value="1"/>
</dbReference>
<protein>
    <recommendedName>
        <fullName evidence="7">GGDEF-domain containing protein</fullName>
    </recommendedName>
</protein>
<feature type="transmembrane region" description="Helical" evidence="2">
    <location>
        <begin position="290"/>
        <end position="307"/>
    </location>
</feature>
<feature type="domain" description="EAL" evidence="3">
    <location>
        <begin position="524"/>
        <end position="777"/>
    </location>
</feature>
<feature type="region of interest" description="Disordered" evidence="1">
    <location>
        <begin position="1"/>
        <end position="31"/>
    </location>
</feature>
<feature type="transmembrane region" description="Helical" evidence="2">
    <location>
        <begin position="256"/>
        <end position="278"/>
    </location>
</feature>
<accession>A0A7I7QIP0</accession>
<dbReference type="Proteomes" id="UP000467193">
    <property type="component" value="Chromosome"/>
</dbReference>
<evidence type="ECO:0000259" key="4">
    <source>
        <dbReference type="PROSITE" id="PS50887"/>
    </source>
</evidence>
<dbReference type="AlphaFoldDB" id="A0A7I7QIP0"/>
<dbReference type="NCBIfam" id="TIGR00254">
    <property type="entry name" value="GGDEF"/>
    <property type="match status" value="1"/>
</dbReference>
<dbReference type="PANTHER" id="PTHR33121">
    <property type="entry name" value="CYCLIC DI-GMP PHOSPHODIESTERASE PDEF"/>
    <property type="match status" value="1"/>
</dbReference>
<evidence type="ECO:0008006" key="7">
    <source>
        <dbReference type="Google" id="ProtNLM"/>
    </source>
</evidence>
<organism evidence="5 6">
    <name type="scientific">Mycolicibacterium sediminis</name>
    <dbReference type="NCBI Taxonomy" id="1286180"/>
    <lineage>
        <taxon>Bacteria</taxon>
        <taxon>Bacillati</taxon>
        <taxon>Actinomycetota</taxon>
        <taxon>Actinomycetes</taxon>
        <taxon>Mycobacteriales</taxon>
        <taxon>Mycobacteriaceae</taxon>
        <taxon>Mycolicibacterium</taxon>
    </lineage>
</organism>
<keyword evidence="2" id="KW-0812">Transmembrane</keyword>
<keyword evidence="2" id="KW-0472">Membrane</keyword>
<feature type="transmembrane region" description="Helical" evidence="2">
    <location>
        <begin position="153"/>
        <end position="176"/>
    </location>
</feature>
<proteinExistence type="predicted"/>
<dbReference type="EMBL" id="AP022588">
    <property type="protein sequence ID" value="BBY26148.1"/>
    <property type="molecule type" value="Genomic_DNA"/>
</dbReference>
<keyword evidence="6" id="KW-1185">Reference proteome</keyword>
<dbReference type="InterPro" id="IPR000160">
    <property type="entry name" value="GGDEF_dom"/>
</dbReference>
<dbReference type="InterPro" id="IPR029787">
    <property type="entry name" value="Nucleotide_cyclase"/>
</dbReference>
<dbReference type="Pfam" id="PF00563">
    <property type="entry name" value="EAL"/>
    <property type="match status" value="1"/>
</dbReference>
<dbReference type="InterPro" id="IPR050706">
    <property type="entry name" value="Cyclic-di-GMP_PDE-like"/>
</dbReference>
<gene>
    <name evidence="5" type="ORF">MSEDJ_02440</name>
</gene>
<feature type="transmembrane region" description="Helical" evidence="2">
    <location>
        <begin position="129"/>
        <end position="146"/>
    </location>
</feature>
<dbReference type="CDD" id="cd01948">
    <property type="entry name" value="EAL"/>
    <property type="match status" value="1"/>
</dbReference>
<keyword evidence="2" id="KW-1133">Transmembrane helix</keyword>
<dbReference type="SUPFAM" id="SSF141868">
    <property type="entry name" value="EAL domain-like"/>
    <property type="match status" value="1"/>
</dbReference>
<dbReference type="CDD" id="cd01949">
    <property type="entry name" value="GGDEF"/>
    <property type="match status" value="1"/>
</dbReference>
<dbReference type="Pfam" id="PF00990">
    <property type="entry name" value="GGDEF"/>
    <property type="match status" value="1"/>
</dbReference>
<dbReference type="SUPFAM" id="SSF55073">
    <property type="entry name" value="Nucleotide cyclase"/>
    <property type="match status" value="1"/>
</dbReference>
<feature type="transmembrane region" description="Helical" evidence="2">
    <location>
        <begin position="222"/>
        <end position="244"/>
    </location>
</feature>
<dbReference type="PROSITE" id="PS50887">
    <property type="entry name" value="GGDEF"/>
    <property type="match status" value="1"/>
</dbReference>
<dbReference type="InterPro" id="IPR035919">
    <property type="entry name" value="EAL_sf"/>
</dbReference>
<evidence type="ECO:0000259" key="3">
    <source>
        <dbReference type="PROSITE" id="PS50883"/>
    </source>
</evidence>
<dbReference type="KEGG" id="msei:MSEDJ_02440"/>
<dbReference type="InterPro" id="IPR001633">
    <property type="entry name" value="EAL_dom"/>
</dbReference>
<feature type="transmembrane region" description="Helical" evidence="2">
    <location>
        <begin position="74"/>
        <end position="92"/>
    </location>
</feature>
<dbReference type="InterPro" id="IPR043128">
    <property type="entry name" value="Rev_trsase/Diguanyl_cyclase"/>
</dbReference>
<evidence type="ECO:0000313" key="5">
    <source>
        <dbReference type="EMBL" id="BBY26148.1"/>
    </source>
</evidence>
<dbReference type="PROSITE" id="PS50883">
    <property type="entry name" value="EAL"/>
    <property type="match status" value="1"/>
</dbReference>
<name>A0A7I7QIP0_9MYCO</name>
<feature type="region of interest" description="Disordered" evidence="1">
    <location>
        <begin position="777"/>
        <end position="806"/>
    </location>
</feature>
<feature type="domain" description="GGDEF" evidence="4">
    <location>
        <begin position="383"/>
        <end position="515"/>
    </location>
</feature>
<dbReference type="RefSeq" id="WP_163795251.1">
    <property type="nucleotide sequence ID" value="NZ_AP022588.1"/>
</dbReference>
<evidence type="ECO:0000256" key="2">
    <source>
        <dbReference type="SAM" id="Phobius"/>
    </source>
</evidence>